<reference evidence="5" key="3">
    <citation type="submission" date="2023-05" db="EMBL/GenBank/DDBJ databases">
        <authorList>
            <person name="Smith C.H."/>
        </authorList>
    </citation>
    <scope>NUCLEOTIDE SEQUENCE</scope>
    <source>
        <strain evidence="5">CHS0354</strain>
        <tissue evidence="5">Mantle</tissue>
    </source>
</reference>
<organism evidence="5 6">
    <name type="scientific">Potamilus streckersoni</name>
    <dbReference type="NCBI Taxonomy" id="2493646"/>
    <lineage>
        <taxon>Eukaryota</taxon>
        <taxon>Metazoa</taxon>
        <taxon>Spiralia</taxon>
        <taxon>Lophotrochozoa</taxon>
        <taxon>Mollusca</taxon>
        <taxon>Bivalvia</taxon>
        <taxon>Autobranchia</taxon>
        <taxon>Heteroconchia</taxon>
        <taxon>Palaeoheterodonta</taxon>
        <taxon>Unionida</taxon>
        <taxon>Unionoidea</taxon>
        <taxon>Unionidae</taxon>
        <taxon>Ambleminae</taxon>
        <taxon>Lampsilini</taxon>
        <taxon>Potamilus</taxon>
    </lineage>
</organism>
<dbReference type="Pfam" id="PF00724">
    <property type="entry name" value="Oxidored_FMN"/>
    <property type="match status" value="1"/>
</dbReference>
<dbReference type="PANTHER" id="PTHR22893:SF135">
    <property type="entry name" value="NAD(P)H:FLAVIN OXIDOREDUCTASE SYE2"/>
    <property type="match status" value="1"/>
</dbReference>
<evidence type="ECO:0000313" key="6">
    <source>
        <dbReference type="Proteomes" id="UP001195483"/>
    </source>
</evidence>
<evidence type="ECO:0000259" key="4">
    <source>
        <dbReference type="Pfam" id="PF00724"/>
    </source>
</evidence>
<evidence type="ECO:0000256" key="2">
    <source>
        <dbReference type="ARBA" id="ARBA00005979"/>
    </source>
</evidence>
<accession>A0AAE0WAY1</accession>
<dbReference type="InterPro" id="IPR013785">
    <property type="entry name" value="Aldolase_TIM"/>
</dbReference>
<gene>
    <name evidence="5" type="ORF">CHS0354_018359</name>
</gene>
<protein>
    <recommendedName>
        <fullName evidence="4">NADH:flavin oxidoreductase/NADH oxidase N-terminal domain-containing protein</fullName>
    </recommendedName>
</protein>
<name>A0AAE0WAY1_9BIVA</name>
<dbReference type="GO" id="GO:0010181">
    <property type="term" value="F:FMN binding"/>
    <property type="evidence" value="ECO:0007669"/>
    <property type="project" value="InterPro"/>
</dbReference>
<dbReference type="Proteomes" id="UP001195483">
    <property type="component" value="Unassembled WGS sequence"/>
</dbReference>
<dbReference type="CDD" id="cd02933">
    <property type="entry name" value="OYE_like_FMN"/>
    <property type="match status" value="1"/>
</dbReference>
<dbReference type="PANTHER" id="PTHR22893">
    <property type="entry name" value="NADH OXIDOREDUCTASE-RELATED"/>
    <property type="match status" value="1"/>
</dbReference>
<dbReference type="Gene3D" id="3.20.20.70">
    <property type="entry name" value="Aldolase class I"/>
    <property type="match status" value="1"/>
</dbReference>
<keyword evidence="3" id="KW-0560">Oxidoreductase</keyword>
<proteinExistence type="inferred from homology"/>
<dbReference type="GO" id="GO:0016628">
    <property type="term" value="F:oxidoreductase activity, acting on the CH-CH group of donors, NAD or NADP as acceptor"/>
    <property type="evidence" value="ECO:0007669"/>
    <property type="project" value="UniProtKB-ARBA"/>
</dbReference>
<comment type="caution">
    <text evidence="5">The sequence shown here is derived from an EMBL/GenBank/DDBJ whole genome shotgun (WGS) entry which is preliminary data.</text>
</comment>
<keyword evidence="6" id="KW-1185">Reference proteome</keyword>
<evidence type="ECO:0000256" key="3">
    <source>
        <dbReference type="ARBA" id="ARBA00023002"/>
    </source>
</evidence>
<evidence type="ECO:0000256" key="1">
    <source>
        <dbReference type="ARBA" id="ARBA00001917"/>
    </source>
</evidence>
<dbReference type="FunFam" id="3.20.20.70:FF:000059">
    <property type="entry name" value="N-ethylmaleimide reductase, FMN-linked"/>
    <property type="match status" value="1"/>
</dbReference>
<dbReference type="GO" id="GO:0005829">
    <property type="term" value="C:cytosol"/>
    <property type="evidence" value="ECO:0007669"/>
    <property type="project" value="UniProtKB-ARBA"/>
</dbReference>
<reference evidence="5" key="1">
    <citation type="journal article" date="2021" name="Genome Biol. Evol.">
        <title>A High-Quality Reference Genome for a Parasitic Bivalve with Doubly Uniparental Inheritance (Bivalvia: Unionida).</title>
        <authorList>
            <person name="Smith C.H."/>
        </authorList>
    </citation>
    <scope>NUCLEOTIDE SEQUENCE</scope>
    <source>
        <strain evidence="5">CHS0354</strain>
    </source>
</reference>
<dbReference type="EMBL" id="JAEAOA010001141">
    <property type="protein sequence ID" value="KAK3606765.1"/>
    <property type="molecule type" value="Genomic_DNA"/>
</dbReference>
<evidence type="ECO:0000313" key="5">
    <source>
        <dbReference type="EMBL" id="KAK3606765.1"/>
    </source>
</evidence>
<comment type="cofactor">
    <cofactor evidence="1">
        <name>FMN</name>
        <dbReference type="ChEBI" id="CHEBI:58210"/>
    </cofactor>
</comment>
<dbReference type="AlphaFoldDB" id="A0AAE0WAY1"/>
<dbReference type="InterPro" id="IPR001155">
    <property type="entry name" value="OxRdtase_FMN_N"/>
</dbReference>
<comment type="similarity">
    <text evidence="2">Belongs to the NADH:flavin oxidoreductase/NADH oxidase family.</text>
</comment>
<dbReference type="InterPro" id="IPR045247">
    <property type="entry name" value="Oye-like"/>
</dbReference>
<reference evidence="5" key="2">
    <citation type="journal article" date="2021" name="Genome Biol. Evol.">
        <title>Developing a high-quality reference genome for a parasitic bivalve with doubly uniparental inheritance (Bivalvia: Unionida).</title>
        <authorList>
            <person name="Smith C.H."/>
        </authorList>
    </citation>
    <scope>NUCLEOTIDE SEQUENCE</scope>
    <source>
        <strain evidence="5">CHS0354</strain>
        <tissue evidence="5">Mantle</tissue>
    </source>
</reference>
<feature type="domain" description="NADH:flavin oxidoreductase/NADH oxidase N-terminal" evidence="4">
    <location>
        <begin position="5"/>
        <end position="341"/>
    </location>
</feature>
<dbReference type="SUPFAM" id="SSF51395">
    <property type="entry name" value="FMN-linked oxidoreductases"/>
    <property type="match status" value="1"/>
</dbReference>
<sequence length="401" mass="44769">MKNTLFTPYTLGRIQLKNRFLMAPMTRSRSSQPGDIPNALMAEYYGQRAGAGIIITEATQVSLQGMGYAKTPGIYTKEQIEGWKLITKEVHKNNGKIFLQLWHVGRVSSSKVNGLQPIAPSAKTAKETSVYIFDGAPNGDATFVPVEQPRAMTKADIAQVVQEFRVGAKNAVEAGFDGVEIHGANGYLIDQFLRSNSNDRQDEYGGSKENRVRILNEITQAVADEVGADKTGVRLSPFIKFKDMDDPEILDTIMIAIKELEKIGVVYIHLCEADWDDAPVIPHDFRKKLRENFSNTIIATGNKTPELAEELLTNNLVDIVGFGRKFLTNPDYPERVKRGEKMNEISDSHTLFGGGTAQGYTDYPTKQGYLTDNLPCSLLNLYKYSSRGSRLRYAPFRDKKR</sequence>